<dbReference type="Pfam" id="PF01070">
    <property type="entry name" value="FMN_dh"/>
    <property type="match status" value="1"/>
</dbReference>
<evidence type="ECO:0000256" key="6">
    <source>
        <dbReference type="ARBA" id="ARBA00023136"/>
    </source>
</evidence>
<keyword evidence="4" id="KW-0288">FMN</keyword>
<gene>
    <name evidence="9" type="primary">lldD</name>
    <name evidence="9" type="ORF">ACED39_18535</name>
</gene>
<dbReference type="PANTHER" id="PTHR10578">
    <property type="entry name" value="S -2-HYDROXY-ACID OXIDASE-RELATED"/>
    <property type="match status" value="1"/>
</dbReference>
<dbReference type="InterPro" id="IPR012133">
    <property type="entry name" value="Alpha-hydoxy_acid_DH_FMN"/>
</dbReference>
<dbReference type="CDD" id="cd02809">
    <property type="entry name" value="alpha_hydroxyacid_oxid_FMN"/>
    <property type="match status" value="1"/>
</dbReference>
<keyword evidence="2" id="KW-1003">Cell membrane</keyword>
<dbReference type="InterPro" id="IPR013785">
    <property type="entry name" value="Aldolase_TIM"/>
</dbReference>
<dbReference type="InterPro" id="IPR020920">
    <property type="entry name" value="LldD"/>
</dbReference>
<dbReference type="PIRSF" id="PIRSF000138">
    <property type="entry name" value="Al-hdrx_acd_dh"/>
    <property type="match status" value="1"/>
</dbReference>
<dbReference type="PANTHER" id="PTHR10578:SF85">
    <property type="entry name" value="L-LACTATE DEHYDROGENASE"/>
    <property type="match status" value="1"/>
</dbReference>
<comment type="similarity">
    <text evidence="7">Belongs to the FMN-dependent alpha-hydroxy acid dehydrogenase family.</text>
</comment>
<evidence type="ECO:0000256" key="1">
    <source>
        <dbReference type="ARBA" id="ARBA00001917"/>
    </source>
</evidence>
<dbReference type="SUPFAM" id="SSF51395">
    <property type="entry name" value="FMN-linked oxidoreductases"/>
    <property type="match status" value="1"/>
</dbReference>
<dbReference type="InterPro" id="IPR037396">
    <property type="entry name" value="FMN_HAD"/>
</dbReference>
<evidence type="ECO:0000259" key="8">
    <source>
        <dbReference type="PROSITE" id="PS51349"/>
    </source>
</evidence>
<dbReference type="NCBIfam" id="NF033901">
    <property type="entry name" value="L_lactate_LldD"/>
    <property type="match status" value="1"/>
</dbReference>
<organism evidence="9 10">
    <name type="scientific">Vibrio bivalvicida</name>
    <dbReference type="NCBI Taxonomy" id="1276888"/>
    <lineage>
        <taxon>Bacteria</taxon>
        <taxon>Pseudomonadati</taxon>
        <taxon>Pseudomonadota</taxon>
        <taxon>Gammaproteobacteria</taxon>
        <taxon>Vibrionales</taxon>
        <taxon>Vibrionaceae</taxon>
        <taxon>Vibrio</taxon>
        <taxon>Vibrio oreintalis group</taxon>
    </lineage>
</organism>
<dbReference type="Proteomes" id="UP001569151">
    <property type="component" value="Unassembled WGS sequence"/>
</dbReference>
<keyword evidence="3" id="KW-0285">Flavoprotein</keyword>
<dbReference type="PROSITE" id="PS00557">
    <property type="entry name" value="FMN_HYDROXY_ACID_DH_1"/>
    <property type="match status" value="1"/>
</dbReference>
<comment type="caution">
    <text evidence="9">The sequence shown here is derived from an EMBL/GenBank/DDBJ whole genome shotgun (WGS) entry which is preliminary data.</text>
</comment>
<proteinExistence type="inferred from homology"/>
<accession>A0ABV4MMN0</accession>
<dbReference type="PROSITE" id="PS51349">
    <property type="entry name" value="FMN_HYDROXY_ACID_DH_2"/>
    <property type="match status" value="1"/>
</dbReference>
<evidence type="ECO:0000256" key="2">
    <source>
        <dbReference type="ARBA" id="ARBA00022475"/>
    </source>
</evidence>
<keyword evidence="6" id="KW-0472">Membrane</keyword>
<evidence type="ECO:0000256" key="4">
    <source>
        <dbReference type="ARBA" id="ARBA00022643"/>
    </source>
</evidence>
<dbReference type="NCBIfam" id="NF008398">
    <property type="entry name" value="PRK11197.1"/>
    <property type="match status" value="1"/>
</dbReference>
<reference evidence="9 10" key="1">
    <citation type="submission" date="2024-06" db="EMBL/GenBank/DDBJ databases">
        <authorList>
            <person name="Steensen K."/>
            <person name="Seneca J."/>
            <person name="Bartlau N."/>
            <person name="Yu A.X."/>
            <person name="Polz M.F."/>
        </authorList>
    </citation>
    <scope>NUCLEOTIDE SEQUENCE [LARGE SCALE GENOMIC DNA]</scope>
    <source>
        <strain evidence="9 10">1F146</strain>
    </source>
</reference>
<name>A0ABV4MMN0_9VIBR</name>
<comment type="cofactor">
    <cofactor evidence="1">
        <name>FMN</name>
        <dbReference type="ChEBI" id="CHEBI:58210"/>
    </cofactor>
</comment>
<dbReference type="InterPro" id="IPR008259">
    <property type="entry name" value="FMN_hydac_DH_AS"/>
</dbReference>
<evidence type="ECO:0000313" key="10">
    <source>
        <dbReference type="Proteomes" id="UP001569151"/>
    </source>
</evidence>
<dbReference type="InterPro" id="IPR000262">
    <property type="entry name" value="FMN-dep_DH"/>
</dbReference>
<evidence type="ECO:0000256" key="5">
    <source>
        <dbReference type="ARBA" id="ARBA00023002"/>
    </source>
</evidence>
<dbReference type="Gene3D" id="3.20.20.70">
    <property type="entry name" value="Aldolase class I"/>
    <property type="match status" value="1"/>
</dbReference>
<evidence type="ECO:0000256" key="3">
    <source>
        <dbReference type="ARBA" id="ARBA00022630"/>
    </source>
</evidence>
<dbReference type="RefSeq" id="WP_371719999.1">
    <property type="nucleotide sequence ID" value="NZ_JBGOOF010000037.1"/>
</dbReference>
<dbReference type="EMBL" id="JBGOOS010000034">
    <property type="protein sequence ID" value="MEZ8210771.1"/>
    <property type="molecule type" value="Genomic_DNA"/>
</dbReference>
<sequence length="379" mass="41553">MIISASTDYRAAAKAKLPPFLFHYIDGGSYGEHTLRRNTQDLADIALKQRVLKNMEDLSLETEIFGEKFAMPIALAPVGLTGMYARRGEVQAAKAADNKGIPFTMSTVSVCPIEEVVPAIKRPMWFQLYVLKDRGFMKNVLERAKAAGVTTLVFTVDMPVPGARYRDMHSGMSGPNAAARRVFQAMRHPSWAFDVGLFGKPHDLGNISTYRGEPTKLEDYIGWLGDNFDPSISWKDLEWIREFWDGPMVIKGILDEQDANDAVTFGADGIVVSNHGGRQLDGVLSTAKALPSIADAVKGDLKIFVDSGVRTGLDVVRMLALGADCTLLGRSFVYALAAQGQTGVENLLDLYDKEMRVAMTLTGAKSIHDLNQDSLANFK</sequence>
<evidence type="ECO:0000313" key="9">
    <source>
        <dbReference type="EMBL" id="MEZ8210771.1"/>
    </source>
</evidence>
<feature type="domain" description="FMN hydroxy acid dehydrogenase" evidence="8">
    <location>
        <begin position="1"/>
        <end position="379"/>
    </location>
</feature>
<keyword evidence="5" id="KW-0560">Oxidoreductase</keyword>
<evidence type="ECO:0000256" key="7">
    <source>
        <dbReference type="ARBA" id="ARBA00024042"/>
    </source>
</evidence>
<keyword evidence="10" id="KW-1185">Reference proteome</keyword>
<protein>
    <submittedName>
        <fullName evidence="9">FMN-dependent L-lactate dehydrogenase LldD</fullName>
    </submittedName>
</protein>